<dbReference type="InterPro" id="IPR051772">
    <property type="entry name" value="Gastrokine"/>
</dbReference>
<keyword evidence="1" id="KW-1015">Disulfide bond</keyword>
<dbReference type="PROSITE" id="PS50869">
    <property type="entry name" value="BRICHOS"/>
    <property type="match status" value="2"/>
</dbReference>
<dbReference type="EMBL" id="RCHS01002615">
    <property type="protein sequence ID" value="RMX46661.1"/>
    <property type="molecule type" value="Genomic_DNA"/>
</dbReference>
<feature type="signal peptide" evidence="2">
    <location>
        <begin position="1"/>
        <end position="39"/>
    </location>
</feature>
<reference evidence="4 5" key="1">
    <citation type="journal article" date="2018" name="Sci. Rep.">
        <title>Comparative analysis of the Pocillopora damicornis genome highlights role of immune system in coral evolution.</title>
        <authorList>
            <person name="Cunning R."/>
            <person name="Bay R.A."/>
            <person name="Gillette P."/>
            <person name="Baker A.C."/>
            <person name="Traylor-Knowles N."/>
        </authorList>
    </citation>
    <scope>NUCLEOTIDE SEQUENCE [LARGE SCALE GENOMIC DNA]</scope>
    <source>
        <strain evidence="4">RSMAS</strain>
        <tissue evidence="4">Whole animal</tissue>
    </source>
</reference>
<sequence>MKQSLPKLQCRSFTQPTLIRDHLALILLLLCASTTLISATDSTANKVVDYDVQFKESGTQYTEKIQVDTNKQTELFKVPAHNDVDGSNILHDFKANMSMLMLPDKKICYLLPLSRELPSPKKLENDLDHAEKNSSDETTTIDSKWAVDSEITNRSSLSEELKNFCPDYPIYRVHTMENASASEETETDGAKPRSRRWVYLPIYISRVCPGGKGYLSYSDRSCCSRVGGYWQLRHRVVVVWVYLPNTALRAKPRSRRWAYSPIYYSRVCPGGKGYLSYSDRSCCRRVGGYWQLRYRVYSRTCYSVRYCYRWWWFGCSCRTRHYVNYVYCYEYKCMVVDYKVHINESGAQYDETIEVDTEKQTELFKVPAHNNVDQSNILYDFKANMSMLMLPGKKICYYMPLSAEMPTPTKLGRDLDQTKGMVDDRTKTIDSKWTVDNEITDRSVLSEELANFCSEYPIYQVKFLDDSETSTTIHTKGTKHRTRRSSEFPPIGVSVLCPGGKSIVTDGDVSWCSDIQGCWRKVYKVHSYSCFQTVRCFSWGCVYLHFTQEVYCLEYQCKEDTSHHIDNTTA</sequence>
<feature type="chain" id="PRO_5018158489" description="BRICHOS domain-containing protein" evidence="2">
    <location>
        <begin position="40"/>
        <end position="570"/>
    </location>
</feature>
<dbReference type="OrthoDB" id="10037073at2759"/>
<dbReference type="Proteomes" id="UP000275408">
    <property type="component" value="Unassembled WGS sequence"/>
</dbReference>
<evidence type="ECO:0000259" key="3">
    <source>
        <dbReference type="PROSITE" id="PS50869"/>
    </source>
</evidence>
<evidence type="ECO:0000256" key="1">
    <source>
        <dbReference type="ARBA" id="ARBA00023157"/>
    </source>
</evidence>
<comment type="caution">
    <text evidence="4">The sequence shown here is derived from an EMBL/GenBank/DDBJ whole genome shotgun (WGS) entry which is preliminary data.</text>
</comment>
<feature type="domain" description="BRICHOS" evidence="3">
    <location>
        <begin position="369"/>
        <end position="461"/>
    </location>
</feature>
<protein>
    <recommendedName>
        <fullName evidence="3">BRICHOS domain-containing protein</fullName>
    </recommendedName>
</protein>
<evidence type="ECO:0000313" key="5">
    <source>
        <dbReference type="Proteomes" id="UP000275408"/>
    </source>
</evidence>
<organism evidence="4 5">
    <name type="scientific">Pocillopora damicornis</name>
    <name type="common">Cauliflower coral</name>
    <name type="synonym">Millepora damicornis</name>
    <dbReference type="NCBI Taxonomy" id="46731"/>
    <lineage>
        <taxon>Eukaryota</taxon>
        <taxon>Metazoa</taxon>
        <taxon>Cnidaria</taxon>
        <taxon>Anthozoa</taxon>
        <taxon>Hexacorallia</taxon>
        <taxon>Scleractinia</taxon>
        <taxon>Astrocoeniina</taxon>
        <taxon>Pocilloporidae</taxon>
        <taxon>Pocillopora</taxon>
    </lineage>
</organism>
<dbReference type="AlphaFoldDB" id="A0A3M6TZ73"/>
<evidence type="ECO:0000313" key="4">
    <source>
        <dbReference type="EMBL" id="RMX46661.1"/>
    </source>
</evidence>
<dbReference type="PANTHER" id="PTHR16483">
    <property type="entry name" value="GASTROKINE 1"/>
    <property type="match status" value="1"/>
</dbReference>
<keyword evidence="5" id="KW-1185">Reference proteome</keyword>
<proteinExistence type="predicted"/>
<keyword evidence="2" id="KW-0732">Signal</keyword>
<feature type="domain" description="BRICHOS" evidence="3">
    <location>
        <begin position="81"/>
        <end position="173"/>
    </location>
</feature>
<dbReference type="SMART" id="SM01039">
    <property type="entry name" value="BRICHOS"/>
    <property type="match status" value="2"/>
</dbReference>
<name>A0A3M6TZ73_POCDA</name>
<evidence type="ECO:0000256" key="2">
    <source>
        <dbReference type="SAM" id="SignalP"/>
    </source>
</evidence>
<gene>
    <name evidence="4" type="ORF">pdam_00019054</name>
</gene>
<dbReference type="InterPro" id="IPR007084">
    <property type="entry name" value="BRICHOS_dom"/>
</dbReference>
<accession>A0A3M6TZ73</accession>
<dbReference type="Pfam" id="PF04089">
    <property type="entry name" value="BRICHOS"/>
    <property type="match status" value="2"/>
</dbReference>